<proteinExistence type="predicted"/>
<evidence type="ECO:0000313" key="2">
    <source>
        <dbReference type="Proteomes" id="UP001519460"/>
    </source>
</evidence>
<keyword evidence="2" id="KW-1185">Reference proteome</keyword>
<protein>
    <submittedName>
        <fullName evidence="1">Uncharacterized protein</fullName>
    </submittedName>
</protein>
<comment type="caution">
    <text evidence="1">The sequence shown here is derived from an EMBL/GenBank/DDBJ whole genome shotgun (WGS) entry which is preliminary data.</text>
</comment>
<evidence type="ECO:0000313" key="1">
    <source>
        <dbReference type="EMBL" id="KAK7490950.1"/>
    </source>
</evidence>
<accession>A0ABD0KUV1</accession>
<gene>
    <name evidence="1" type="ORF">BaRGS_00017822</name>
</gene>
<dbReference type="Proteomes" id="UP001519460">
    <property type="component" value="Unassembled WGS sequence"/>
</dbReference>
<name>A0ABD0KUV1_9CAEN</name>
<dbReference type="EMBL" id="JACVVK020000121">
    <property type="protein sequence ID" value="KAK7490950.1"/>
    <property type="molecule type" value="Genomic_DNA"/>
</dbReference>
<organism evidence="1 2">
    <name type="scientific">Batillaria attramentaria</name>
    <dbReference type="NCBI Taxonomy" id="370345"/>
    <lineage>
        <taxon>Eukaryota</taxon>
        <taxon>Metazoa</taxon>
        <taxon>Spiralia</taxon>
        <taxon>Lophotrochozoa</taxon>
        <taxon>Mollusca</taxon>
        <taxon>Gastropoda</taxon>
        <taxon>Caenogastropoda</taxon>
        <taxon>Sorbeoconcha</taxon>
        <taxon>Cerithioidea</taxon>
        <taxon>Batillariidae</taxon>
        <taxon>Batillaria</taxon>
    </lineage>
</organism>
<dbReference type="AlphaFoldDB" id="A0ABD0KUV1"/>
<sequence length="69" mass="7773">MNGGSLRTDGIKLTHLEKEEDRELMPRQVGLVSSIHWTSGSRRERVKLSLPLMSRLARLLGNNQTTTVT</sequence>
<reference evidence="1 2" key="1">
    <citation type="journal article" date="2023" name="Sci. Data">
        <title>Genome assembly of the Korean intertidal mud-creeper Batillaria attramentaria.</title>
        <authorList>
            <person name="Patra A.K."/>
            <person name="Ho P.T."/>
            <person name="Jun S."/>
            <person name="Lee S.J."/>
            <person name="Kim Y."/>
            <person name="Won Y.J."/>
        </authorList>
    </citation>
    <scope>NUCLEOTIDE SEQUENCE [LARGE SCALE GENOMIC DNA]</scope>
    <source>
        <strain evidence="1">Wonlab-2016</strain>
    </source>
</reference>